<dbReference type="Proteomes" id="UP000000304">
    <property type="component" value="Chromosome 3R"/>
</dbReference>
<reference evidence="1 2" key="1">
    <citation type="journal article" date="2007" name="Nature">
        <title>Evolution of genes and genomes on the Drosophila phylogeny.</title>
        <authorList>
            <consortium name="Drosophila 12 Genomes Consortium"/>
            <person name="Clark A.G."/>
            <person name="Eisen M.B."/>
            <person name="Smith D.R."/>
            <person name="Bergman C.M."/>
            <person name="Oliver B."/>
            <person name="Markow T.A."/>
            <person name="Kaufman T.C."/>
            <person name="Kellis M."/>
            <person name="Gelbart W."/>
            <person name="Iyer V.N."/>
            <person name="Pollard D.A."/>
            <person name="Sackton T.B."/>
            <person name="Larracuente A.M."/>
            <person name="Singh N.D."/>
            <person name="Abad J.P."/>
            <person name="Abt D.N."/>
            <person name="Adryan B."/>
            <person name="Aguade M."/>
            <person name="Akashi H."/>
            <person name="Anderson W.W."/>
            <person name="Aquadro C.F."/>
            <person name="Ardell D.H."/>
            <person name="Arguello R."/>
            <person name="Artieri C.G."/>
            <person name="Barbash D.A."/>
            <person name="Barker D."/>
            <person name="Barsanti P."/>
            <person name="Batterham P."/>
            <person name="Batzoglou S."/>
            <person name="Begun D."/>
            <person name="Bhutkar A."/>
            <person name="Blanco E."/>
            <person name="Bosak S.A."/>
            <person name="Bradley R.K."/>
            <person name="Brand A.D."/>
            <person name="Brent M.R."/>
            <person name="Brooks A.N."/>
            <person name="Brown R.H."/>
            <person name="Butlin R.K."/>
            <person name="Caggese C."/>
            <person name="Calvi B.R."/>
            <person name="Bernardo de Carvalho A."/>
            <person name="Caspi A."/>
            <person name="Castrezana S."/>
            <person name="Celniker S.E."/>
            <person name="Chang J.L."/>
            <person name="Chapple C."/>
            <person name="Chatterji S."/>
            <person name="Chinwalla A."/>
            <person name="Civetta A."/>
            <person name="Clifton S.W."/>
            <person name="Comeron J.M."/>
            <person name="Costello J.C."/>
            <person name="Coyne J.A."/>
            <person name="Daub J."/>
            <person name="David R.G."/>
            <person name="Delcher A.L."/>
            <person name="Delehaunty K."/>
            <person name="Do C.B."/>
            <person name="Ebling H."/>
            <person name="Edwards K."/>
            <person name="Eickbush T."/>
            <person name="Evans J.D."/>
            <person name="Filipski A."/>
            <person name="Findeiss S."/>
            <person name="Freyhult E."/>
            <person name="Fulton L."/>
            <person name="Fulton R."/>
            <person name="Garcia A.C."/>
            <person name="Gardiner A."/>
            <person name="Garfield D.A."/>
            <person name="Garvin B.E."/>
            <person name="Gibson G."/>
            <person name="Gilbert D."/>
            <person name="Gnerre S."/>
            <person name="Godfrey J."/>
            <person name="Good R."/>
            <person name="Gotea V."/>
            <person name="Gravely B."/>
            <person name="Greenberg A.J."/>
            <person name="Griffiths-Jones S."/>
            <person name="Gross S."/>
            <person name="Guigo R."/>
            <person name="Gustafson E.A."/>
            <person name="Haerty W."/>
            <person name="Hahn M.W."/>
            <person name="Halligan D.L."/>
            <person name="Halpern A.L."/>
            <person name="Halter G.M."/>
            <person name="Han M.V."/>
            <person name="Heger A."/>
            <person name="Hillier L."/>
            <person name="Hinrichs A.S."/>
            <person name="Holmes I."/>
            <person name="Hoskins R.A."/>
            <person name="Hubisz M.J."/>
            <person name="Hultmark D."/>
            <person name="Huntley M.A."/>
            <person name="Jaffe D.B."/>
            <person name="Jagadeeshan S."/>
            <person name="Jeck W.R."/>
            <person name="Johnson J."/>
            <person name="Jones C.D."/>
            <person name="Jordan W.C."/>
            <person name="Karpen G.H."/>
            <person name="Kataoka E."/>
            <person name="Keightley P.D."/>
            <person name="Kheradpour P."/>
            <person name="Kirkness E.F."/>
            <person name="Koerich L.B."/>
            <person name="Kristiansen K."/>
            <person name="Kudrna D."/>
            <person name="Kulathinal R.J."/>
            <person name="Kumar S."/>
            <person name="Kwok R."/>
            <person name="Lander E."/>
            <person name="Langley C.H."/>
            <person name="Lapoint R."/>
            <person name="Lazzaro B.P."/>
            <person name="Lee S.J."/>
            <person name="Levesque L."/>
            <person name="Li R."/>
            <person name="Lin C.F."/>
            <person name="Lin M.F."/>
            <person name="Lindblad-Toh K."/>
            <person name="Llopart A."/>
            <person name="Long M."/>
            <person name="Low L."/>
            <person name="Lozovsky E."/>
            <person name="Lu J."/>
            <person name="Luo M."/>
            <person name="Machado C.A."/>
            <person name="Makalowski W."/>
            <person name="Marzo M."/>
            <person name="Matsuda M."/>
            <person name="Matzkin L."/>
            <person name="McAllister B."/>
            <person name="McBride C.S."/>
            <person name="McKernan B."/>
            <person name="McKernan K."/>
            <person name="Mendez-Lago M."/>
            <person name="Minx P."/>
            <person name="Mollenhauer M.U."/>
            <person name="Montooth K."/>
            <person name="Mount S.M."/>
            <person name="Mu X."/>
            <person name="Myers E."/>
            <person name="Negre B."/>
            <person name="Newfeld S."/>
            <person name="Nielsen R."/>
            <person name="Noor M.A."/>
            <person name="O'Grady P."/>
            <person name="Pachter L."/>
            <person name="Papaceit M."/>
            <person name="Parisi M.J."/>
            <person name="Parisi M."/>
            <person name="Parts L."/>
            <person name="Pedersen J.S."/>
            <person name="Pesole G."/>
            <person name="Phillippy A.M."/>
            <person name="Ponting C.P."/>
            <person name="Pop M."/>
            <person name="Porcelli D."/>
            <person name="Powell J.R."/>
            <person name="Prohaska S."/>
            <person name="Pruitt K."/>
            <person name="Puig M."/>
            <person name="Quesneville H."/>
            <person name="Ram K.R."/>
            <person name="Rand D."/>
            <person name="Rasmussen M.D."/>
            <person name="Reed L.K."/>
            <person name="Reenan R."/>
            <person name="Reily A."/>
            <person name="Remington K.A."/>
            <person name="Rieger T.T."/>
            <person name="Ritchie M.G."/>
            <person name="Robin C."/>
            <person name="Rogers Y.H."/>
            <person name="Rohde C."/>
            <person name="Rozas J."/>
            <person name="Rubenfield M.J."/>
            <person name="Ruiz A."/>
            <person name="Russo S."/>
            <person name="Salzberg S.L."/>
            <person name="Sanchez-Gracia A."/>
            <person name="Saranga D.J."/>
            <person name="Sato H."/>
            <person name="Schaeffer S.W."/>
            <person name="Schatz M.C."/>
            <person name="Schlenke T."/>
            <person name="Schwartz R."/>
            <person name="Segarra C."/>
            <person name="Singh R.S."/>
            <person name="Sirot L."/>
            <person name="Sirota M."/>
            <person name="Sisneros N.B."/>
            <person name="Smith C.D."/>
            <person name="Smith T.F."/>
            <person name="Spieth J."/>
            <person name="Stage D.E."/>
            <person name="Stark A."/>
            <person name="Stephan W."/>
            <person name="Strausberg R.L."/>
            <person name="Strempel S."/>
            <person name="Sturgill D."/>
            <person name="Sutton G."/>
            <person name="Sutton G.G."/>
            <person name="Tao W."/>
            <person name="Teichmann S."/>
            <person name="Tobari Y.N."/>
            <person name="Tomimura Y."/>
            <person name="Tsolas J.M."/>
            <person name="Valente V.L."/>
            <person name="Venter E."/>
            <person name="Venter J.C."/>
            <person name="Vicario S."/>
            <person name="Vieira F.G."/>
            <person name="Vilella A.J."/>
            <person name="Villasante A."/>
            <person name="Walenz B."/>
            <person name="Wang J."/>
            <person name="Wasserman M."/>
            <person name="Watts T."/>
            <person name="Wilson D."/>
            <person name="Wilson R.K."/>
            <person name="Wing R.A."/>
            <person name="Wolfner M.F."/>
            <person name="Wong A."/>
            <person name="Wong G.K."/>
            <person name="Wu C.I."/>
            <person name="Wu G."/>
            <person name="Yamamoto D."/>
            <person name="Yang H.P."/>
            <person name="Yang S.P."/>
            <person name="Yorke J.A."/>
            <person name="Yoshida K."/>
            <person name="Zdobnov E."/>
            <person name="Zhang P."/>
            <person name="Zhang Y."/>
            <person name="Zimin A.V."/>
            <person name="Baldwin J."/>
            <person name="Abdouelleil A."/>
            <person name="Abdulkadir J."/>
            <person name="Abebe A."/>
            <person name="Abera B."/>
            <person name="Abreu J."/>
            <person name="Acer S.C."/>
            <person name="Aftuck L."/>
            <person name="Alexander A."/>
            <person name="An P."/>
            <person name="Anderson E."/>
            <person name="Anderson S."/>
            <person name="Arachi H."/>
            <person name="Azer M."/>
            <person name="Bachantsang P."/>
            <person name="Barry A."/>
            <person name="Bayul T."/>
            <person name="Berlin A."/>
            <person name="Bessette D."/>
            <person name="Bloom T."/>
            <person name="Blye J."/>
            <person name="Boguslavskiy L."/>
            <person name="Bonnet C."/>
            <person name="Boukhgalter B."/>
            <person name="Bourzgui I."/>
            <person name="Brown A."/>
            <person name="Cahill P."/>
            <person name="Channer S."/>
            <person name="Cheshatsang Y."/>
            <person name="Chuda L."/>
            <person name="Citroen M."/>
            <person name="Collymore A."/>
            <person name="Cooke P."/>
            <person name="Costello M."/>
            <person name="D'Aco K."/>
            <person name="Daza R."/>
            <person name="De Haan G."/>
            <person name="DeGray S."/>
            <person name="DeMaso C."/>
            <person name="Dhargay N."/>
            <person name="Dooley K."/>
            <person name="Dooley E."/>
            <person name="Doricent M."/>
            <person name="Dorje P."/>
            <person name="Dorjee K."/>
            <person name="Dupes A."/>
            <person name="Elong R."/>
            <person name="Falk J."/>
            <person name="Farina A."/>
            <person name="Faro S."/>
            <person name="Ferguson D."/>
            <person name="Fisher S."/>
            <person name="Foley C.D."/>
            <person name="Franke A."/>
            <person name="Friedrich D."/>
            <person name="Gadbois L."/>
            <person name="Gearin G."/>
            <person name="Gearin C.R."/>
            <person name="Giannoukos G."/>
            <person name="Goode T."/>
            <person name="Graham J."/>
            <person name="Grandbois E."/>
            <person name="Grewal S."/>
            <person name="Gyaltsen K."/>
            <person name="Hafez N."/>
            <person name="Hagos B."/>
            <person name="Hall J."/>
            <person name="Henson C."/>
            <person name="Hollinger A."/>
            <person name="Honan T."/>
            <person name="Huard M.D."/>
            <person name="Hughes L."/>
            <person name="Hurhula B."/>
            <person name="Husby M.E."/>
            <person name="Kamat A."/>
            <person name="Kanga B."/>
            <person name="Kashin S."/>
            <person name="Khazanovich D."/>
            <person name="Kisner P."/>
            <person name="Lance K."/>
            <person name="Lara M."/>
            <person name="Lee W."/>
            <person name="Lennon N."/>
            <person name="Letendre F."/>
            <person name="LeVine R."/>
            <person name="Lipovsky A."/>
            <person name="Liu X."/>
            <person name="Liu J."/>
            <person name="Liu S."/>
            <person name="Lokyitsang T."/>
            <person name="Lokyitsang Y."/>
            <person name="Lubonja R."/>
            <person name="Lui A."/>
            <person name="MacDonald P."/>
            <person name="Magnisalis V."/>
            <person name="Maru K."/>
            <person name="Matthews C."/>
            <person name="McCusker W."/>
            <person name="McDonough S."/>
            <person name="Mehta T."/>
            <person name="Meldrim J."/>
            <person name="Meneus L."/>
            <person name="Mihai O."/>
            <person name="Mihalev A."/>
            <person name="Mihova T."/>
            <person name="Mittelman R."/>
            <person name="Mlenga V."/>
            <person name="Montmayeur A."/>
            <person name="Mulrain L."/>
            <person name="Navidi A."/>
            <person name="Naylor J."/>
            <person name="Negash T."/>
            <person name="Nguyen T."/>
            <person name="Nguyen N."/>
            <person name="Nicol R."/>
            <person name="Norbu C."/>
            <person name="Norbu N."/>
            <person name="Novod N."/>
            <person name="O'Neill B."/>
            <person name="Osman S."/>
            <person name="Markiewicz E."/>
            <person name="Oyono O.L."/>
            <person name="Patti C."/>
            <person name="Phunkhang P."/>
            <person name="Pierre F."/>
            <person name="Priest M."/>
            <person name="Raghuraman S."/>
            <person name="Rege F."/>
            <person name="Reyes R."/>
            <person name="Rise C."/>
            <person name="Rogov P."/>
            <person name="Ross K."/>
            <person name="Ryan E."/>
            <person name="Settipalli S."/>
            <person name="Shea T."/>
            <person name="Sherpa N."/>
            <person name="Shi L."/>
            <person name="Shih D."/>
            <person name="Sparrow T."/>
            <person name="Spaulding J."/>
            <person name="Stalker J."/>
            <person name="Stange-Thomann N."/>
            <person name="Stavropoulos S."/>
            <person name="Stone C."/>
            <person name="Strader C."/>
            <person name="Tesfaye S."/>
            <person name="Thomson T."/>
            <person name="Thoulutsang Y."/>
            <person name="Thoulutsang D."/>
            <person name="Topham K."/>
            <person name="Topping I."/>
            <person name="Tsamla T."/>
            <person name="Vassiliev H."/>
            <person name="Vo A."/>
            <person name="Wangchuk T."/>
            <person name="Wangdi T."/>
            <person name="Weiand M."/>
            <person name="Wilkinson J."/>
            <person name="Wilson A."/>
            <person name="Yadav S."/>
            <person name="Young G."/>
            <person name="Yu Q."/>
            <person name="Zembek L."/>
            <person name="Zhong D."/>
            <person name="Zimmer A."/>
            <person name="Zwirko Z."/>
            <person name="Jaffe D.B."/>
            <person name="Alvarez P."/>
            <person name="Brockman W."/>
            <person name="Butler J."/>
            <person name="Chin C."/>
            <person name="Gnerre S."/>
            <person name="Grabherr M."/>
            <person name="Kleber M."/>
            <person name="Mauceli E."/>
            <person name="MacCallum I."/>
        </authorList>
    </citation>
    <scope>NUCLEOTIDE SEQUENCE [LARGE SCALE GENOMIC DNA]</scope>
    <source>
        <strain evidence="2">white501</strain>
    </source>
</reference>
<dbReference type="HOGENOM" id="CLU_2500340_0_0_1"/>
<gene>
    <name evidence="1" type="primary">Dsim\GD16359</name>
    <name evidence="1" type="ORF">Dsim_GD16359</name>
</gene>
<dbReference type="AlphaFoldDB" id="B4QT83"/>
<evidence type="ECO:0000313" key="1">
    <source>
        <dbReference type="EMBL" id="EDX15145.1"/>
    </source>
</evidence>
<name>B4QT83_DROSI</name>
<accession>B4QT83</accession>
<organism evidence="1 2">
    <name type="scientific">Drosophila simulans</name>
    <name type="common">Fruit fly</name>
    <dbReference type="NCBI Taxonomy" id="7240"/>
    <lineage>
        <taxon>Eukaryota</taxon>
        <taxon>Metazoa</taxon>
        <taxon>Ecdysozoa</taxon>
        <taxon>Arthropoda</taxon>
        <taxon>Hexapoda</taxon>
        <taxon>Insecta</taxon>
        <taxon>Pterygota</taxon>
        <taxon>Neoptera</taxon>
        <taxon>Endopterygota</taxon>
        <taxon>Diptera</taxon>
        <taxon>Brachycera</taxon>
        <taxon>Muscomorpha</taxon>
        <taxon>Ephydroidea</taxon>
        <taxon>Drosophilidae</taxon>
        <taxon>Drosophila</taxon>
        <taxon>Sophophora</taxon>
    </lineage>
</organism>
<keyword evidence="2" id="KW-1185">Reference proteome</keyword>
<dbReference type="EMBL" id="CM000364">
    <property type="protein sequence ID" value="EDX15145.1"/>
    <property type="molecule type" value="Genomic_DNA"/>
</dbReference>
<protein>
    <submittedName>
        <fullName evidence="1">GD16359</fullName>
    </submittedName>
</protein>
<evidence type="ECO:0000313" key="2">
    <source>
        <dbReference type="Proteomes" id="UP000000304"/>
    </source>
</evidence>
<sequence length="86" mass="9145">MSRSVAENVQRALALAEILGARSCEGISARLCPVRTSVSRTQEAMAIVKRSPSPPRIGPLTLASKCPEMRCKYYVGLGSGRLGADP</sequence>
<proteinExistence type="predicted"/>